<protein>
    <recommendedName>
        <fullName evidence="7">CBS domain-containing protein</fullName>
    </recommendedName>
</protein>
<dbReference type="InterPro" id="IPR000644">
    <property type="entry name" value="CBS_dom"/>
</dbReference>
<evidence type="ECO:0000256" key="5">
    <source>
        <dbReference type="PROSITE-ProRule" id="PRU00703"/>
    </source>
</evidence>
<dbReference type="GO" id="GO:0005634">
    <property type="term" value="C:nucleus"/>
    <property type="evidence" value="ECO:0007669"/>
    <property type="project" value="TreeGrafter"/>
</dbReference>
<dbReference type="EMBL" id="CAJNOM010001173">
    <property type="protein sequence ID" value="CAF1596239.1"/>
    <property type="molecule type" value="Genomic_DNA"/>
</dbReference>
<dbReference type="GO" id="GO:0016208">
    <property type="term" value="F:AMP binding"/>
    <property type="evidence" value="ECO:0007669"/>
    <property type="project" value="TreeGrafter"/>
</dbReference>
<sequence length="769" mass="85884">MTTSDYPTRTTVLLDTVHEHDHEHEHDINHEMDHNSYIRPMNEANATGNIDQVDLDRSISPKSSLDGSSKRNRIQAVFLSRSNANDKKTHTVLANSVGVLTNSTNNTSGPGGGTNGTNDVCEHSNVVAALALHASAAIPVASLAVPTNKPQSTNTTNSTSSSAKQFLIRRVRSRSKSDPQSVPDNKSLFSRFFPKKTKKPLATLLTTTTKAIDGHTNAYSYKNRQNVNNNLLTTNYPNSNNYEDYDDDELDERTISTGSLSDTDQQNHKDGRITGIRSTNTTRGGSRTNSGNGKNTSAGPNALSLPTSDSQYYASMSSAPTGFSISYHKRMTKGNDDLRIQAAIGRLQQQTKQGTTTSGGPSQLLSLFQDPTRSGAQSPNQMSGTTRISKTFSGQTIITRNSSSDRPSTYCIRPTSSSPTNDTDDTFISDDEIYTHFMKTHTCYDIMPKSSKLVIFDTQLAVKKAFYALVYNGVRAAPLWDTKRQKFTGMLTITDFILILEKYYKEPNAKIEELEEHRIETWREVLKEYEKPLLCVKPTDSLFDAVRILTENHVHRLPIVDPITNNVVFILTHKRVLRFFYLYIYDWPQPAYMSKTLEELNVGTYDNMHIIEEDTSVIEALNEFVKYRVSALPVVDSTRKLVNIYSKFDVIGLAADKTYTNLNMTIKEALSFRKERLENVAKCYKNESLSTCMERIVKAEVHRLVVVDNDEHVIGVLSLSDLLHYIAIRPTKTSRAGTITTTTMPMLVPTINVSNEDGVVEEEAIEKTD</sequence>
<dbReference type="GO" id="GO:0005737">
    <property type="term" value="C:cytoplasm"/>
    <property type="evidence" value="ECO:0007669"/>
    <property type="project" value="TreeGrafter"/>
</dbReference>
<dbReference type="AlphaFoldDB" id="A0A815H5N1"/>
<feature type="domain" description="CBS" evidence="7">
    <location>
        <begin position="529"/>
        <end position="589"/>
    </location>
</feature>
<feature type="region of interest" description="Disordered" evidence="6">
    <location>
        <begin position="257"/>
        <end position="306"/>
    </location>
</feature>
<feature type="compositionally biased region" description="Low complexity" evidence="6">
    <location>
        <begin position="273"/>
        <end position="297"/>
    </location>
</feature>
<dbReference type="Gene3D" id="3.10.580.10">
    <property type="entry name" value="CBS-domain"/>
    <property type="match status" value="2"/>
</dbReference>
<evidence type="ECO:0000313" key="11">
    <source>
        <dbReference type="Proteomes" id="UP000663877"/>
    </source>
</evidence>
<dbReference type="EMBL" id="CAJNOI010000819">
    <property type="protein sequence ID" value="CAF1349815.1"/>
    <property type="molecule type" value="Genomic_DNA"/>
</dbReference>
<keyword evidence="2" id="KW-0677">Repeat</keyword>
<feature type="compositionally biased region" description="Low complexity" evidence="6">
    <location>
        <begin position="348"/>
        <end position="367"/>
    </location>
</feature>
<evidence type="ECO:0000256" key="6">
    <source>
        <dbReference type="SAM" id="MobiDB-lite"/>
    </source>
</evidence>
<accession>A0A815H5N1</accession>
<dbReference type="Proteomes" id="UP000663832">
    <property type="component" value="Unassembled WGS sequence"/>
</dbReference>
<proteinExistence type="inferred from homology"/>
<organism evidence="8 11">
    <name type="scientific">Adineta steineri</name>
    <dbReference type="NCBI Taxonomy" id="433720"/>
    <lineage>
        <taxon>Eukaryota</taxon>
        <taxon>Metazoa</taxon>
        <taxon>Spiralia</taxon>
        <taxon>Gnathifera</taxon>
        <taxon>Rotifera</taxon>
        <taxon>Eurotatoria</taxon>
        <taxon>Bdelloidea</taxon>
        <taxon>Adinetida</taxon>
        <taxon>Adinetidae</taxon>
        <taxon>Adineta</taxon>
    </lineage>
</organism>
<dbReference type="OrthoDB" id="449052at2759"/>
<evidence type="ECO:0000259" key="7">
    <source>
        <dbReference type="PROSITE" id="PS51371"/>
    </source>
</evidence>
<dbReference type="PANTHER" id="PTHR13780:SF35">
    <property type="entry name" value="LD22662P"/>
    <property type="match status" value="1"/>
</dbReference>
<comment type="similarity">
    <text evidence="1">Belongs to the 5'-AMP-activated protein kinase gamma subunit family.</text>
</comment>
<dbReference type="CDD" id="cd04618">
    <property type="entry name" value="CBS_euAMPK_gamma-like_repeat1"/>
    <property type="match status" value="1"/>
</dbReference>
<evidence type="ECO:0000313" key="10">
    <source>
        <dbReference type="Proteomes" id="UP000663832"/>
    </source>
</evidence>
<feature type="domain" description="CBS" evidence="7">
    <location>
        <begin position="602"/>
        <end position="660"/>
    </location>
</feature>
<dbReference type="GO" id="GO:0019887">
    <property type="term" value="F:protein kinase regulator activity"/>
    <property type="evidence" value="ECO:0007669"/>
    <property type="project" value="TreeGrafter"/>
</dbReference>
<feature type="compositionally biased region" description="Polar residues" evidence="6">
    <location>
        <begin position="369"/>
        <end position="407"/>
    </location>
</feature>
<name>A0A815H5N1_9BILA</name>
<evidence type="ECO:0000256" key="4">
    <source>
        <dbReference type="ARBA" id="ARBA00025878"/>
    </source>
</evidence>
<dbReference type="InterPro" id="IPR046342">
    <property type="entry name" value="CBS_dom_sf"/>
</dbReference>
<feature type="region of interest" description="Disordered" evidence="6">
    <location>
        <begin position="146"/>
        <end position="165"/>
    </location>
</feature>
<dbReference type="Pfam" id="PF00571">
    <property type="entry name" value="CBS"/>
    <property type="match status" value="3"/>
</dbReference>
<feature type="domain" description="CBS" evidence="7">
    <location>
        <begin position="676"/>
        <end position="733"/>
    </location>
</feature>
<keyword evidence="10" id="KW-1185">Reference proteome</keyword>
<dbReference type="Proteomes" id="UP000663877">
    <property type="component" value="Unassembled WGS sequence"/>
</dbReference>
<feature type="compositionally biased region" description="Low complexity" evidence="6">
    <location>
        <begin position="152"/>
        <end position="162"/>
    </location>
</feature>
<evidence type="ECO:0000256" key="3">
    <source>
        <dbReference type="ARBA" id="ARBA00023122"/>
    </source>
</evidence>
<comment type="caution">
    <text evidence="8">The sequence shown here is derived from an EMBL/GenBank/DDBJ whole genome shotgun (WGS) entry which is preliminary data.</text>
</comment>
<evidence type="ECO:0000256" key="1">
    <source>
        <dbReference type="ARBA" id="ARBA00006750"/>
    </source>
</evidence>
<evidence type="ECO:0000256" key="2">
    <source>
        <dbReference type="ARBA" id="ARBA00022737"/>
    </source>
</evidence>
<dbReference type="InterPro" id="IPR050511">
    <property type="entry name" value="AMPK_gamma/SDS23_families"/>
</dbReference>
<evidence type="ECO:0000313" key="9">
    <source>
        <dbReference type="EMBL" id="CAF1596239.1"/>
    </source>
</evidence>
<dbReference type="SUPFAM" id="SSF54631">
    <property type="entry name" value="CBS-domain pair"/>
    <property type="match status" value="2"/>
</dbReference>
<evidence type="ECO:0000313" key="8">
    <source>
        <dbReference type="EMBL" id="CAF1349815.1"/>
    </source>
</evidence>
<keyword evidence="3 5" id="KW-0129">CBS domain</keyword>
<dbReference type="PROSITE" id="PS51371">
    <property type="entry name" value="CBS"/>
    <property type="match status" value="3"/>
</dbReference>
<dbReference type="CDD" id="cd04641">
    <property type="entry name" value="CBS_euAMPK_gamma-like_repeat2"/>
    <property type="match status" value="1"/>
</dbReference>
<dbReference type="GO" id="GO:0019901">
    <property type="term" value="F:protein kinase binding"/>
    <property type="evidence" value="ECO:0007669"/>
    <property type="project" value="TreeGrafter"/>
</dbReference>
<comment type="subunit">
    <text evidence="4">AMPK is a heterotrimer of an alpha catalytic subunit (PRKAA1 or PRKAA2), a beta (PRKAB1 or PRKAB2) and a gamma non-catalytic subunits (PRKAG1, PRKAG2 or PRKAG3). Interacts with FNIP1 and FNIP2.</text>
</comment>
<dbReference type="GO" id="GO:0031588">
    <property type="term" value="C:nucleotide-activated protein kinase complex"/>
    <property type="evidence" value="ECO:0007669"/>
    <property type="project" value="TreeGrafter"/>
</dbReference>
<dbReference type="PANTHER" id="PTHR13780">
    <property type="entry name" value="AMP-ACTIVATED PROTEIN KINASE, GAMMA REGULATORY SUBUNIT"/>
    <property type="match status" value="1"/>
</dbReference>
<reference evidence="8" key="1">
    <citation type="submission" date="2021-02" db="EMBL/GenBank/DDBJ databases">
        <authorList>
            <person name="Nowell W R."/>
        </authorList>
    </citation>
    <scope>NUCLEOTIDE SEQUENCE</scope>
</reference>
<dbReference type="SMART" id="SM00116">
    <property type="entry name" value="CBS"/>
    <property type="match status" value="4"/>
</dbReference>
<feature type="region of interest" description="Disordered" evidence="6">
    <location>
        <begin position="348"/>
        <end position="425"/>
    </location>
</feature>
<gene>
    <name evidence="8" type="ORF">BJG266_LOCUS34889</name>
    <name evidence="9" type="ORF">QVE165_LOCUS51952</name>
</gene>